<dbReference type="InterPro" id="IPR016187">
    <property type="entry name" value="CTDL_fold"/>
</dbReference>
<evidence type="ECO:0000256" key="6">
    <source>
        <dbReference type="ARBA" id="ARBA00023119"/>
    </source>
</evidence>
<feature type="region of interest" description="Disordered" evidence="8">
    <location>
        <begin position="32"/>
        <end position="55"/>
    </location>
</feature>
<protein>
    <submittedName>
        <fullName evidence="10">Collagen alpha-2(IV) chain</fullName>
    </submittedName>
</protein>
<evidence type="ECO:0000256" key="2">
    <source>
        <dbReference type="ARBA" id="ARBA00022525"/>
    </source>
</evidence>
<dbReference type="InterPro" id="IPR036954">
    <property type="entry name" value="Collagen_IV_NC_sf"/>
</dbReference>
<dbReference type="EMBL" id="CM014101">
    <property type="protein sequence ID" value="TKS93214.1"/>
    <property type="molecule type" value="Genomic_DNA"/>
</dbReference>
<keyword evidence="11" id="KW-1185">Reference proteome</keyword>
<dbReference type="Pfam" id="PF01413">
    <property type="entry name" value="C4"/>
    <property type="match status" value="2"/>
</dbReference>
<dbReference type="GO" id="GO:0005604">
    <property type="term" value="C:basement membrane"/>
    <property type="evidence" value="ECO:0007669"/>
    <property type="project" value="UniProtKB-SubCell"/>
</dbReference>
<dbReference type="InterPro" id="IPR001442">
    <property type="entry name" value="Collagen_IV_NC"/>
</dbReference>
<feature type="domain" description="Collagen IV NC1" evidence="9">
    <location>
        <begin position="550"/>
        <end position="774"/>
    </location>
</feature>
<evidence type="ECO:0000313" key="11">
    <source>
        <dbReference type="Proteomes" id="UP000298787"/>
    </source>
</evidence>
<sequence>MVFLVFPDFLDLQDRRLVASLVDLDLLATRDQVEHQGQGDPPEDQDQELERESQEYQEGRVVLEAQGFLDQKDWLADPEEMDSPVVPDTPDRKVTEDTPEPPACPLGLLTYIMRRKENLEFLVATVFLASPDPEVIRVFQVSLVVRVCLVFLVTLSRVRDSRENLDFQDDQDLQATPDQREKLESWDSLARLDQEVMMVHRVSQATLENLVVLVEKVNPEIHMVILVVQELKASPEIQASQVAVAMMAPPVTMVIQEVQVSLVRKELLVSQDVLEQQALLVSLDQRARTATQEEVGQMDHLVSLVVLEVLDPKVDLDSQGSPVVPALLVRRGCQMFPDNLETPVSLDWMESMVSKVLQVLQGHLVQAQTRETEVIQDSRASQAPPAGKEIQQALEPPDSLAAPVLKENEVSLDTAEVLVSRVTLVSLVTMEAKDPKEFEGVLAAKVSPESCCPRRISCDPSEMWAFPVIKEVPVPQEDPVCQERPGIQVLKVVPVLWVNLAGLDLLVSLEPTVTQDPLVSLEPLENKVCSPGAAGRPGAPGSVGRSYSIGYTLVKHSQDSQVPMCPQGMAKLWDGYSLLYVEGQEKAHNQDLGQPGSCLPRFSTIPFLYCSPNEVCYYASRNDKSYWLSTTASIPMMPVGEQQIQAYISRCSVCEAPSQAVAVHSQDLTIPTCPPGWRSLWIGYSFLMHTAAGAEGGGQSLVSPGSCLEDFRATPFIECNGAKGTCHYFANKYSFWLTTVDPNQEFVYSPGQETLKGGQERSRVSRCQVCSKIL</sequence>
<keyword evidence="2" id="KW-0964">Secreted</keyword>
<evidence type="ECO:0000256" key="4">
    <source>
        <dbReference type="ARBA" id="ARBA00022737"/>
    </source>
</evidence>
<dbReference type="SUPFAM" id="SSF56436">
    <property type="entry name" value="C-type lectin-like"/>
    <property type="match status" value="2"/>
</dbReference>
<evidence type="ECO:0000256" key="1">
    <source>
        <dbReference type="ARBA" id="ARBA00004302"/>
    </source>
</evidence>
<evidence type="ECO:0000259" key="9">
    <source>
        <dbReference type="PROSITE" id="PS51403"/>
    </source>
</evidence>
<dbReference type="STRING" id="240159.A0A4U5VWL1"/>
<dbReference type="Proteomes" id="UP000298787">
    <property type="component" value="Chromosome 24"/>
</dbReference>
<evidence type="ECO:0000256" key="7">
    <source>
        <dbReference type="ARBA" id="ARBA00023157"/>
    </source>
</evidence>
<dbReference type="GO" id="GO:0005201">
    <property type="term" value="F:extracellular matrix structural constituent"/>
    <property type="evidence" value="ECO:0007669"/>
    <property type="project" value="InterPro"/>
</dbReference>
<dbReference type="PROSITE" id="PS51403">
    <property type="entry name" value="NC1_IV"/>
    <property type="match status" value="1"/>
</dbReference>
<dbReference type="PANTHER" id="PTHR14619">
    <property type="entry name" value="NEURON-DERIVED NEUROTROPHIC FACTOR"/>
    <property type="match status" value="1"/>
</dbReference>
<gene>
    <name evidence="10" type="ORF">D9C73_026799</name>
</gene>
<dbReference type="SMART" id="SM00111">
    <property type="entry name" value="C4"/>
    <property type="match status" value="2"/>
</dbReference>
<keyword evidence="4" id="KW-0677">Repeat</keyword>
<organism evidence="10 11">
    <name type="scientific">Collichthys lucidus</name>
    <name type="common">Big head croaker</name>
    <name type="synonym">Sciaena lucida</name>
    <dbReference type="NCBI Taxonomy" id="240159"/>
    <lineage>
        <taxon>Eukaryota</taxon>
        <taxon>Metazoa</taxon>
        <taxon>Chordata</taxon>
        <taxon>Craniata</taxon>
        <taxon>Vertebrata</taxon>
        <taxon>Euteleostomi</taxon>
        <taxon>Actinopterygii</taxon>
        <taxon>Neopterygii</taxon>
        <taxon>Teleostei</taxon>
        <taxon>Neoteleostei</taxon>
        <taxon>Acanthomorphata</taxon>
        <taxon>Eupercaria</taxon>
        <taxon>Sciaenidae</taxon>
        <taxon>Collichthys</taxon>
    </lineage>
</organism>
<name>A0A4U5VWL1_COLLU</name>
<evidence type="ECO:0000256" key="8">
    <source>
        <dbReference type="SAM" id="MobiDB-lite"/>
    </source>
</evidence>
<accession>A0A4U5VWL1</accession>
<dbReference type="AlphaFoldDB" id="A0A4U5VWL1"/>
<dbReference type="InterPro" id="IPR019326">
    <property type="entry name" value="NDNF"/>
</dbReference>
<comment type="subcellular location">
    <subcellularLocation>
        <location evidence="1">Secreted</location>
        <location evidence="1">Extracellular space</location>
        <location evidence="1">Extracellular matrix</location>
        <location evidence="1">Basement membrane</location>
    </subcellularLocation>
</comment>
<proteinExistence type="predicted"/>
<evidence type="ECO:0000256" key="3">
    <source>
        <dbReference type="ARBA" id="ARBA00022530"/>
    </source>
</evidence>
<dbReference type="Gene3D" id="2.170.240.10">
    <property type="entry name" value="Collagen IV, non-collagenous"/>
    <property type="match status" value="1"/>
</dbReference>
<evidence type="ECO:0000313" key="10">
    <source>
        <dbReference type="EMBL" id="TKS93214.1"/>
    </source>
</evidence>
<evidence type="ECO:0000256" key="5">
    <source>
        <dbReference type="ARBA" id="ARBA00022869"/>
    </source>
</evidence>
<keyword evidence="3" id="KW-0272">Extracellular matrix</keyword>
<dbReference type="PANTHER" id="PTHR14619:SF8">
    <property type="entry name" value="COLLAGEN TYPE IV ALPHA 4 CHAIN"/>
    <property type="match status" value="1"/>
</dbReference>
<reference evidence="10 11" key="1">
    <citation type="submission" date="2019-01" db="EMBL/GenBank/DDBJ databases">
        <title>Genome Assembly of Collichthys lucidus.</title>
        <authorList>
            <person name="Cai M."/>
            <person name="Xiao S."/>
        </authorList>
    </citation>
    <scope>NUCLEOTIDE SEQUENCE [LARGE SCALE GENOMIC DNA]</scope>
    <source>
        <strain evidence="10">JT15FE1705JMU</strain>
        <tissue evidence="10">Muscle</tissue>
    </source>
</reference>
<dbReference type="GO" id="GO:0005581">
    <property type="term" value="C:collagen trimer"/>
    <property type="evidence" value="ECO:0007669"/>
    <property type="project" value="UniProtKB-KW"/>
</dbReference>
<keyword evidence="5" id="KW-0084">Basement membrane</keyword>
<feature type="region of interest" description="Disordered" evidence="8">
    <location>
        <begin position="79"/>
        <end position="101"/>
    </location>
</feature>
<keyword evidence="7" id="KW-1015">Disulfide bond</keyword>
<keyword evidence="6 10" id="KW-0176">Collagen</keyword>
<dbReference type="FunFam" id="2.170.240.10:FF:000001">
    <property type="entry name" value="Collagen IV alpha 1 chain"/>
    <property type="match status" value="1"/>
</dbReference>